<evidence type="ECO:0000313" key="3">
    <source>
        <dbReference type="Proteomes" id="UP000752171"/>
    </source>
</evidence>
<organism evidence="2 3">
    <name type="scientific">Astyanax mexicanus</name>
    <name type="common">Blind cave fish</name>
    <name type="synonym">Astyanax fasciatus mexicanus</name>
    <dbReference type="NCBI Taxonomy" id="7994"/>
    <lineage>
        <taxon>Eukaryota</taxon>
        <taxon>Metazoa</taxon>
        <taxon>Chordata</taxon>
        <taxon>Craniata</taxon>
        <taxon>Vertebrata</taxon>
        <taxon>Euteleostomi</taxon>
        <taxon>Actinopterygii</taxon>
        <taxon>Neopterygii</taxon>
        <taxon>Teleostei</taxon>
        <taxon>Ostariophysi</taxon>
        <taxon>Characiformes</taxon>
        <taxon>Characoidei</taxon>
        <taxon>Acestrorhamphidae</taxon>
        <taxon>Acestrorhamphinae</taxon>
        <taxon>Astyanax</taxon>
    </lineage>
</organism>
<sequence length="343" mass="40658">MGDWTLKTEDVKHVLQVDIKAEQEDNESHCKLECKDFNISGACSLKSESLPGIEESFAENDIDSIELDYVKVKVEDPNDLEYILDNQLSNDPAPVFYEEPERYYGSSQDISLSITAPVSAAEKQRRYRARRDADPERRQKYLQYERQRWRRDLQQGKKKIISDLSELERIQQRYKWRKQYMKRKVMADVGTHSMDTPIILSNIQSSIQDLQDRSVSIMAPISAAEKQRRYRARRDADPERREKYLQDRSVSIMAPISAAEKQRRYRARRDADPERREKYLQGERQRWRRDVEQGKKKTISDLSELWKMEQLNKWREYHSLHHPEQQSGSSRSENNIEQAGDEL</sequence>
<evidence type="ECO:0000313" key="2">
    <source>
        <dbReference type="EMBL" id="KAG9276293.1"/>
    </source>
</evidence>
<accession>A0A8T2LWJ0</accession>
<protein>
    <submittedName>
        <fullName evidence="2">Uncharacterized protein</fullName>
    </submittedName>
</protein>
<evidence type="ECO:0000256" key="1">
    <source>
        <dbReference type="SAM" id="MobiDB-lite"/>
    </source>
</evidence>
<feature type="region of interest" description="Disordered" evidence="1">
    <location>
        <begin position="260"/>
        <end position="294"/>
    </location>
</feature>
<proteinExistence type="predicted"/>
<gene>
    <name evidence="2" type="ORF">AMEX_G8596</name>
</gene>
<feature type="compositionally biased region" description="Polar residues" evidence="1">
    <location>
        <begin position="325"/>
        <end position="337"/>
    </location>
</feature>
<dbReference type="AlphaFoldDB" id="A0A8T2LWJ0"/>
<feature type="region of interest" description="Disordered" evidence="1">
    <location>
        <begin position="317"/>
        <end position="343"/>
    </location>
</feature>
<dbReference type="EMBL" id="JAICCE010000006">
    <property type="protein sequence ID" value="KAG9276293.1"/>
    <property type="molecule type" value="Genomic_DNA"/>
</dbReference>
<reference evidence="2 3" key="1">
    <citation type="submission" date="2021-07" db="EMBL/GenBank/DDBJ databases">
        <authorList>
            <person name="Imarazene B."/>
            <person name="Zahm M."/>
            <person name="Klopp C."/>
            <person name="Cabau C."/>
            <person name="Beille S."/>
            <person name="Jouanno E."/>
            <person name="Castinel A."/>
            <person name="Lluch J."/>
            <person name="Gil L."/>
            <person name="Kuchtly C."/>
            <person name="Lopez Roques C."/>
            <person name="Donnadieu C."/>
            <person name="Parrinello H."/>
            <person name="Journot L."/>
            <person name="Du K."/>
            <person name="Schartl M."/>
            <person name="Retaux S."/>
            <person name="Guiguen Y."/>
        </authorList>
    </citation>
    <scope>NUCLEOTIDE SEQUENCE [LARGE SCALE GENOMIC DNA]</scope>
    <source>
        <strain evidence="2">Pach_M1</strain>
        <tissue evidence="2">Testis</tissue>
    </source>
</reference>
<dbReference type="Proteomes" id="UP000752171">
    <property type="component" value="Unassembled WGS sequence"/>
</dbReference>
<feature type="compositionally biased region" description="Basic and acidic residues" evidence="1">
    <location>
        <begin position="268"/>
        <end position="294"/>
    </location>
</feature>
<feature type="region of interest" description="Disordered" evidence="1">
    <location>
        <begin position="228"/>
        <end position="248"/>
    </location>
</feature>
<feature type="compositionally biased region" description="Basic and acidic residues" evidence="1">
    <location>
        <begin position="233"/>
        <end position="246"/>
    </location>
</feature>
<comment type="caution">
    <text evidence="2">The sequence shown here is derived from an EMBL/GenBank/DDBJ whole genome shotgun (WGS) entry which is preliminary data.</text>
</comment>
<name>A0A8T2LWJ0_ASTMX</name>